<protein>
    <submittedName>
        <fullName evidence="1">Uncharacterized protein</fullName>
    </submittedName>
</protein>
<dbReference type="EMBL" id="BAAANF010000002">
    <property type="protein sequence ID" value="GAA1664962.1"/>
    <property type="molecule type" value="Genomic_DNA"/>
</dbReference>
<reference evidence="1 2" key="1">
    <citation type="journal article" date="2019" name="Int. J. Syst. Evol. Microbiol.">
        <title>The Global Catalogue of Microorganisms (GCM) 10K type strain sequencing project: providing services to taxonomists for standard genome sequencing and annotation.</title>
        <authorList>
            <consortium name="The Broad Institute Genomics Platform"/>
            <consortium name="The Broad Institute Genome Sequencing Center for Infectious Disease"/>
            <person name="Wu L."/>
            <person name="Ma J."/>
        </authorList>
    </citation>
    <scope>NUCLEOTIDE SEQUENCE [LARGE SCALE GENOMIC DNA]</scope>
    <source>
        <strain evidence="1 2">JCM 14307</strain>
    </source>
</reference>
<name>A0ABN2G429_9ACTN</name>
<evidence type="ECO:0000313" key="1">
    <source>
        <dbReference type="EMBL" id="GAA1664962.1"/>
    </source>
</evidence>
<dbReference type="Proteomes" id="UP001500280">
    <property type="component" value="Unassembled WGS sequence"/>
</dbReference>
<organism evidence="1 2">
    <name type="scientific">Kribbella yunnanensis</name>
    <dbReference type="NCBI Taxonomy" id="190194"/>
    <lineage>
        <taxon>Bacteria</taxon>
        <taxon>Bacillati</taxon>
        <taxon>Actinomycetota</taxon>
        <taxon>Actinomycetes</taxon>
        <taxon>Propionibacteriales</taxon>
        <taxon>Kribbellaceae</taxon>
        <taxon>Kribbella</taxon>
    </lineage>
</organism>
<proteinExistence type="predicted"/>
<keyword evidence="2" id="KW-1185">Reference proteome</keyword>
<evidence type="ECO:0000313" key="2">
    <source>
        <dbReference type="Proteomes" id="UP001500280"/>
    </source>
</evidence>
<gene>
    <name evidence="1" type="ORF">GCM10009745_03440</name>
</gene>
<accession>A0ABN2G429</accession>
<sequence>MNLRTSVRARALRAAGVFGLGGGVNSLGGPPIRPASVAPPVGGAADVGSSVPLKRSSAAASSKKTRLINLNTVIPQVFELCSDARWLLCHGSFTLISPTEKLGGEPVRRALSMGRW</sequence>
<comment type="caution">
    <text evidence="1">The sequence shown here is derived from an EMBL/GenBank/DDBJ whole genome shotgun (WGS) entry which is preliminary data.</text>
</comment>